<dbReference type="InterPro" id="IPR036513">
    <property type="entry name" value="STAS_dom_sf"/>
</dbReference>
<keyword evidence="3" id="KW-1185">Reference proteome</keyword>
<feature type="domain" description="STAS" evidence="1">
    <location>
        <begin position="1"/>
        <end position="94"/>
    </location>
</feature>
<organism evidence="2 3">
    <name type="scientific">Thioclava nitratireducens</name>
    <dbReference type="NCBI Taxonomy" id="1915078"/>
    <lineage>
        <taxon>Bacteria</taxon>
        <taxon>Pseudomonadati</taxon>
        <taxon>Pseudomonadota</taxon>
        <taxon>Alphaproteobacteria</taxon>
        <taxon>Rhodobacterales</taxon>
        <taxon>Paracoccaceae</taxon>
        <taxon>Thioclava</taxon>
    </lineage>
</organism>
<dbReference type="Gene3D" id="3.30.750.24">
    <property type="entry name" value="STAS domain"/>
    <property type="match status" value="1"/>
</dbReference>
<name>A0ABN4XFS0_9RHOB</name>
<dbReference type="Proteomes" id="UP000185622">
    <property type="component" value="Chromosome"/>
</dbReference>
<dbReference type="PANTHER" id="PTHR35849:SF2">
    <property type="entry name" value="BLR2341 PROTEIN"/>
    <property type="match status" value="1"/>
</dbReference>
<dbReference type="PROSITE" id="PS50801">
    <property type="entry name" value="STAS"/>
    <property type="match status" value="1"/>
</dbReference>
<dbReference type="Pfam" id="PF13466">
    <property type="entry name" value="STAS_2"/>
    <property type="match status" value="1"/>
</dbReference>
<dbReference type="CDD" id="cd07043">
    <property type="entry name" value="STAS_anti-anti-sigma_factors"/>
    <property type="match status" value="1"/>
</dbReference>
<gene>
    <name evidence="2" type="ORF">BMG03_10460</name>
</gene>
<evidence type="ECO:0000259" key="1">
    <source>
        <dbReference type="PROSITE" id="PS50801"/>
    </source>
</evidence>
<dbReference type="PANTHER" id="PTHR35849">
    <property type="entry name" value="BLR2341 PROTEIN"/>
    <property type="match status" value="1"/>
</dbReference>
<sequence length="94" mass="9837">MTALTLPDRIDLATVRSLHESLTCVATQDVALDASNVTHLGALGLQLLVSAAKTARGAGHRLEITSSSEAFDSALARFGLSRADLQHQPDAEAV</sequence>
<dbReference type="InterPro" id="IPR002645">
    <property type="entry name" value="STAS_dom"/>
</dbReference>
<dbReference type="InterPro" id="IPR058548">
    <property type="entry name" value="MlaB-like_STAS"/>
</dbReference>
<protein>
    <recommendedName>
        <fullName evidence="1">STAS domain-containing protein</fullName>
    </recommendedName>
</protein>
<proteinExistence type="predicted"/>
<evidence type="ECO:0000313" key="3">
    <source>
        <dbReference type="Proteomes" id="UP000185622"/>
    </source>
</evidence>
<dbReference type="InterPro" id="IPR052746">
    <property type="entry name" value="MlaB_ABC_Transporter"/>
</dbReference>
<dbReference type="EMBL" id="CP019437">
    <property type="protein sequence ID" value="AQS48173.1"/>
    <property type="molecule type" value="Genomic_DNA"/>
</dbReference>
<dbReference type="SUPFAM" id="SSF52091">
    <property type="entry name" value="SpoIIaa-like"/>
    <property type="match status" value="1"/>
</dbReference>
<dbReference type="RefSeq" id="WP_075776483.1">
    <property type="nucleotide sequence ID" value="NZ_CP019437.1"/>
</dbReference>
<reference evidence="2 3" key="1">
    <citation type="submission" date="2017-01" db="EMBL/GenBank/DDBJ databases">
        <title>The complete genome sequence of a sulfur-oxidizing marine bacterium Thioclava sp. 25B10_4T.</title>
        <authorList>
            <person name="Liu Y."/>
            <person name="Lai Q."/>
            <person name="Shao Z."/>
        </authorList>
    </citation>
    <scope>NUCLEOTIDE SEQUENCE [LARGE SCALE GENOMIC DNA]</scope>
    <source>
        <strain evidence="2 3">25B10_4</strain>
    </source>
</reference>
<evidence type="ECO:0000313" key="2">
    <source>
        <dbReference type="EMBL" id="AQS48173.1"/>
    </source>
</evidence>
<accession>A0ABN4XFS0</accession>